<protein>
    <submittedName>
        <fullName evidence="1">Uncharacterized protein</fullName>
    </submittedName>
</protein>
<accession>A0ACC2HK11</accession>
<dbReference type="EMBL" id="CM055728">
    <property type="protein sequence ID" value="KAJ8016361.1"/>
    <property type="molecule type" value="Genomic_DNA"/>
</dbReference>
<gene>
    <name evidence="1" type="ORF">DPEC_G00006410</name>
</gene>
<dbReference type="Proteomes" id="UP001157502">
    <property type="component" value="Chromosome 1"/>
</dbReference>
<sequence length="198" mass="21759">MHSAVTQDLDQLQKQQVLVHLLVQVVQALLHLLAGVLLDNPRQLLFVECQLVAHLLLTDALGHSRLHALKDLLQSEGLQVVCVLVLRLSVSRQEIFSEEADSDEHWEPPQKKRPVSSSPPPGSSASASTSSTSTPARPSRGVTPAQPSRGVKRPAQKQRDASTTEGEECWHTVQEDDVEPKQPTFCPKGSLDLSYTRL</sequence>
<evidence type="ECO:0000313" key="2">
    <source>
        <dbReference type="Proteomes" id="UP001157502"/>
    </source>
</evidence>
<evidence type="ECO:0000313" key="1">
    <source>
        <dbReference type="EMBL" id="KAJ8016361.1"/>
    </source>
</evidence>
<name>A0ACC2HK11_DALPE</name>
<reference evidence="1" key="1">
    <citation type="submission" date="2021-05" db="EMBL/GenBank/DDBJ databases">
        <authorList>
            <person name="Pan Q."/>
            <person name="Jouanno E."/>
            <person name="Zahm M."/>
            <person name="Klopp C."/>
            <person name="Cabau C."/>
            <person name="Louis A."/>
            <person name="Berthelot C."/>
            <person name="Parey E."/>
            <person name="Roest Crollius H."/>
            <person name="Montfort J."/>
            <person name="Robinson-Rechavi M."/>
            <person name="Bouchez O."/>
            <person name="Lampietro C."/>
            <person name="Lopez Roques C."/>
            <person name="Donnadieu C."/>
            <person name="Postlethwait J."/>
            <person name="Bobe J."/>
            <person name="Dillon D."/>
            <person name="Chandos A."/>
            <person name="von Hippel F."/>
            <person name="Guiguen Y."/>
        </authorList>
    </citation>
    <scope>NUCLEOTIDE SEQUENCE</scope>
    <source>
        <strain evidence="1">YG-Jan2019</strain>
    </source>
</reference>
<keyword evidence="2" id="KW-1185">Reference proteome</keyword>
<organism evidence="1 2">
    <name type="scientific">Dallia pectoralis</name>
    <name type="common">Alaska blackfish</name>
    <dbReference type="NCBI Taxonomy" id="75939"/>
    <lineage>
        <taxon>Eukaryota</taxon>
        <taxon>Metazoa</taxon>
        <taxon>Chordata</taxon>
        <taxon>Craniata</taxon>
        <taxon>Vertebrata</taxon>
        <taxon>Euteleostomi</taxon>
        <taxon>Actinopterygii</taxon>
        <taxon>Neopterygii</taxon>
        <taxon>Teleostei</taxon>
        <taxon>Protacanthopterygii</taxon>
        <taxon>Esociformes</taxon>
        <taxon>Umbridae</taxon>
        <taxon>Dallia</taxon>
    </lineage>
</organism>
<comment type="caution">
    <text evidence="1">The sequence shown here is derived from an EMBL/GenBank/DDBJ whole genome shotgun (WGS) entry which is preliminary data.</text>
</comment>
<proteinExistence type="predicted"/>